<organism evidence="1 2">
    <name type="scientific">Kosakonia oryziphila</name>
    <dbReference type="NCBI Taxonomy" id="1005667"/>
    <lineage>
        <taxon>Bacteria</taxon>
        <taxon>Pseudomonadati</taxon>
        <taxon>Pseudomonadota</taxon>
        <taxon>Gammaproteobacteria</taxon>
        <taxon>Enterobacterales</taxon>
        <taxon>Enterobacteriaceae</taxon>
        <taxon>Kosakonia</taxon>
    </lineage>
</organism>
<gene>
    <name evidence="1" type="ORF">GA0061070_10922</name>
</gene>
<name>A0A1C4GN50_9ENTR</name>
<dbReference type="AlphaFoldDB" id="A0A1C4GN50"/>
<sequence length="50" mass="5661">MTGIPERKKKTKMALLSVPLDAQLKSRAERRLNRMGMSGAEAVDQLYRLT</sequence>
<dbReference type="Gene3D" id="1.10.1220.10">
    <property type="entry name" value="Met repressor-like"/>
    <property type="match status" value="1"/>
</dbReference>
<keyword evidence="2" id="KW-1185">Reference proteome</keyword>
<protein>
    <submittedName>
        <fullName evidence="1">Uncharacterized protein</fullName>
    </submittedName>
</protein>
<dbReference type="EMBL" id="FMBC01000092">
    <property type="protein sequence ID" value="SCC69576.1"/>
    <property type="molecule type" value="Genomic_DNA"/>
</dbReference>
<reference evidence="2" key="1">
    <citation type="submission" date="2016-08" db="EMBL/GenBank/DDBJ databases">
        <authorList>
            <person name="Varghese N."/>
            <person name="Submissions Spin"/>
        </authorList>
    </citation>
    <scope>NUCLEOTIDE SEQUENCE [LARGE SCALE GENOMIC DNA]</scope>
    <source>
        <strain evidence="2">REICA_142</strain>
    </source>
</reference>
<dbReference type="Proteomes" id="UP000198515">
    <property type="component" value="Unassembled WGS sequence"/>
</dbReference>
<dbReference type="RefSeq" id="WP_167353619.1">
    <property type="nucleotide sequence ID" value="NZ_FMBC01000092.1"/>
</dbReference>
<dbReference type="GO" id="GO:0006355">
    <property type="term" value="P:regulation of DNA-templated transcription"/>
    <property type="evidence" value="ECO:0007669"/>
    <property type="project" value="InterPro"/>
</dbReference>
<proteinExistence type="predicted"/>
<evidence type="ECO:0000313" key="2">
    <source>
        <dbReference type="Proteomes" id="UP000198515"/>
    </source>
</evidence>
<evidence type="ECO:0000313" key="1">
    <source>
        <dbReference type="EMBL" id="SCC69576.1"/>
    </source>
</evidence>
<accession>A0A1C4GN50</accession>
<dbReference type="InterPro" id="IPR013321">
    <property type="entry name" value="Arc_rbn_hlx_hlx"/>
</dbReference>
<dbReference type="GO" id="GO:0043565">
    <property type="term" value="F:sequence-specific DNA binding"/>
    <property type="evidence" value="ECO:0007669"/>
    <property type="project" value="UniProtKB-ARBA"/>
</dbReference>